<evidence type="ECO:0000313" key="3">
    <source>
        <dbReference type="Proteomes" id="UP000732193"/>
    </source>
</evidence>
<feature type="region of interest" description="Disordered" evidence="1">
    <location>
        <begin position="143"/>
        <end position="163"/>
    </location>
</feature>
<dbReference type="AlphaFoldDB" id="A0AAE2VY66"/>
<keyword evidence="3" id="KW-1185">Reference proteome</keyword>
<organism evidence="2 3">
    <name type="scientific">Sulfitobacter geojensis</name>
    <dbReference type="NCBI Taxonomy" id="1342299"/>
    <lineage>
        <taxon>Bacteria</taxon>
        <taxon>Pseudomonadati</taxon>
        <taxon>Pseudomonadota</taxon>
        <taxon>Alphaproteobacteria</taxon>
        <taxon>Rhodobacterales</taxon>
        <taxon>Roseobacteraceae</taxon>
        <taxon>Sulfitobacter</taxon>
    </lineage>
</organism>
<evidence type="ECO:0000313" key="2">
    <source>
        <dbReference type="EMBL" id="MBM1713589.1"/>
    </source>
</evidence>
<keyword evidence="2" id="KW-0969">Cilium</keyword>
<dbReference type="Proteomes" id="UP000732193">
    <property type="component" value="Unassembled WGS sequence"/>
</dbReference>
<dbReference type="EMBL" id="JAFBRM010000002">
    <property type="protein sequence ID" value="MBM1713589.1"/>
    <property type="molecule type" value="Genomic_DNA"/>
</dbReference>
<accession>A0AAE2VY66</accession>
<gene>
    <name evidence="2" type="ORF">JQV55_08450</name>
</gene>
<sequence>MTPRKKFRFGERPAIDGQSETPMTLTAEDEANLDAYVGKIQETVAILRKEITAINNGELEVISNVFEEKSKVLKWLELRTPLVEPFLHHEFARKLKIKEHLGDLKKYIEEDGAMLSRMAVAARTILREVDKVSNRNSLDGLYGKSGRKRGANASGKQEINREF</sequence>
<comment type="caution">
    <text evidence="2">The sequence shown here is derived from an EMBL/GenBank/DDBJ whole genome shotgun (WGS) entry which is preliminary data.</text>
</comment>
<name>A0AAE2VY66_9RHOB</name>
<proteinExistence type="predicted"/>
<protein>
    <submittedName>
        <fullName evidence="2">Flagellar biosynthesis protein FlgI</fullName>
    </submittedName>
</protein>
<keyword evidence="2" id="KW-0282">Flagellum</keyword>
<keyword evidence="2" id="KW-0966">Cell projection</keyword>
<dbReference type="RefSeq" id="WP_203241961.1">
    <property type="nucleotide sequence ID" value="NZ_JAFBRH010000002.1"/>
</dbReference>
<reference evidence="2 3" key="1">
    <citation type="submission" date="2021-01" db="EMBL/GenBank/DDBJ databases">
        <title>Diatom-associated Roseobacters Show Island Model of Population Structure.</title>
        <authorList>
            <person name="Qu L."/>
            <person name="Feng X."/>
            <person name="Chen Y."/>
            <person name="Li L."/>
            <person name="Wang X."/>
            <person name="Hu Z."/>
            <person name="Wang H."/>
            <person name="Luo H."/>
        </authorList>
    </citation>
    <scope>NUCLEOTIDE SEQUENCE [LARGE SCALE GENOMIC DNA]</scope>
    <source>
        <strain evidence="2 3">TR60-84</strain>
    </source>
</reference>
<evidence type="ECO:0000256" key="1">
    <source>
        <dbReference type="SAM" id="MobiDB-lite"/>
    </source>
</evidence>